<dbReference type="Proteomes" id="UP001060215">
    <property type="component" value="Chromosome 6"/>
</dbReference>
<evidence type="ECO:0000313" key="2">
    <source>
        <dbReference type="Proteomes" id="UP001060215"/>
    </source>
</evidence>
<organism evidence="1 2">
    <name type="scientific">Camellia lanceoleosa</name>
    <dbReference type="NCBI Taxonomy" id="1840588"/>
    <lineage>
        <taxon>Eukaryota</taxon>
        <taxon>Viridiplantae</taxon>
        <taxon>Streptophyta</taxon>
        <taxon>Embryophyta</taxon>
        <taxon>Tracheophyta</taxon>
        <taxon>Spermatophyta</taxon>
        <taxon>Magnoliopsida</taxon>
        <taxon>eudicotyledons</taxon>
        <taxon>Gunneridae</taxon>
        <taxon>Pentapetalae</taxon>
        <taxon>asterids</taxon>
        <taxon>Ericales</taxon>
        <taxon>Theaceae</taxon>
        <taxon>Camellia</taxon>
    </lineage>
</organism>
<evidence type="ECO:0000313" key="1">
    <source>
        <dbReference type="EMBL" id="KAI8021411.1"/>
    </source>
</evidence>
<reference evidence="1 2" key="1">
    <citation type="journal article" date="2022" name="Plant J.">
        <title>Chromosome-level genome of Camellia lanceoleosa provides a valuable resource for understanding genome evolution and self-incompatibility.</title>
        <authorList>
            <person name="Gong W."/>
            <person name="Xiao S."/>
            <person name="Wang L."/>
            <person name="Liao Z."/>
            <person name="Chang Y."/>
            <person name="Mo W."/>
            <person name="Hu G."/>
            <person name="Li W."/>
            <person name="Zhao G."/>
            <person name="Zhu H."/>
            <person name="Hu X."/>
            <person name="Ji K."/>
            <person name="Xiang X."/>
            <person name="Song Q."/>
            <person name="Yuan D."/>
            <person name="Jin S."/>
            <person name="Zhang L."/>
        </authorList>
    </citation>
    <scope>NUCLEOTIDE SEQUENCE [LARGE SCALE GENOMIC DNA]</scope>
    <source>
        <strain evidence="1">SQ_2022a</strain>
    </source>
</reference>
<dbReference type="EMBL" id="CM045763">
    <property type="protein sequence ID" value="KAI8021411.1"/>
    <property type="molecule type" value="Genomic_DNA"/>
</dbReference>
<keyword evidence="2" id="KW-1185">Reference proteome</keyword>
<gene>
    <name evidence="1" type="ORF">LOK49_LG03G01904</name>
</gene>
<name>A0ACC0ICI8_9ERIC</name>
<accession>A0ACC0ICI8</accession>
<protein>
    <submittedName>
        <fullName evidence="1">Disease resistance protein RPP13</fullName>
    </submittedName>
</protein>
<proteinExistence type="predicted"/>
<comment type="caution">
    <text evidence="1">The sequence shown here is derived from an EMBL/GenBank/DDBJ whole genome shotgun (WGS) entry which is preliminary data.</text>
</comment>
<sequence length="371" mass="43203">MNERFKQLRRTTPYEDDQHVVGFTEDVELLMSELLEQTPHQRVISIVGMGGLGNATLARKIYNSSSVGDKFECKGWVSVSKDYNIQNLFQRTIKSFKMPTTKDELEMLENMEKEDLECHLHELLKESRYLVVIDDVWDTDAWASLRRALLDSKKGSRVIITTHKKVVAESSGGRKYIHHLRFLEPNESWELFCRKVFLDYDGVDDKTNRCPLSLEELARDMVRKCRGLPRAIVVLGGLLSRKHPDKWPKLQGCFWRHIIWDNNHVNVRASTVNSQVIHSMVHKEDYKEWVLAAIYATPNPIIRDHLWKDLEDRAVTMDQPWLVAGDFNDYASQQERRSFSLNQNTKRTQKFLDHVNNYNVIDLGSSGPRMT</sequence>